<dbReference type="PANTHER" id="PTHR35004">
    <property type="entry name" value="TRANSPOSASE RV3428C-RELATED"/>
    <property type="match status" value="1"/>
</dbReference>
<dbReference type="PANTHER" id="PTHR35004:SF7">
    <property type="entry name" value="INTEGRASE PROTEIN"/>
    <property type="match status" value="1"/>
</dbReference>
<reference evidence="1 2" key="1">
    <citation type="submission" date="2012-09" db="EMBL/GenBank/DDBJ databases">
        <title>Draft Genome Sequences of 6 Strains from Genus Thauera.</title>
        <authorList>
            <person name="Liu B."/>
            <person name="Shapleigh J.P."/>
            <person name="Frostegard A.H."/>
        </authorList>
    </citation>
    <scope>NUCLEOTIDE SEQUENCE [LARGE SCALE GENOMIC DNA]</scope>
    <source>
        <strain evidence="1 2">B4P</strain>
    </source>
</reference>
<dbReference type="Proteomes" id="UP000013047">
    <property type="component" value="Unassembled WGS sequence"/>
</dbReference>
<accession>N6XW71</accession>
<feature type="non-terminal residue" evidence="1">
    <location>
        <position position="1"/>
    </location>
</feature>
<organism evidence="1 2">
    <name type="scientific">Thauera phenylacetica B4P</name>
    <dbReference type="NCBI Taxonomy" id="1234382"/>
    <lineage>
        <taxon>Bacteria</taxon>
        <taxon>Pseudomonadati</taxon>
        <taxon>Pseudomonadota</taxon>
        <taxon>Betaproteobacteria</taxon>
        <taxon>Rhodocyclales</taxon>
        <taxon>Zoogloeaceae</taxon>
        <taxon>Thauera</taxon>
    </lineage>
</organism>
<dbReference type="EMBL" id="AMXF01000657">
    <property type="protein sequence ID" value="ENO83535.1"/>
    <property type="molecule type" value="Genomic_DNA"/>
</dbReference>
<feature type="non-terminal residue" evidence="1">
    <location>
        <position position="83"/>
    </location>
</feature>
<proteinExistence type="predicted"/>
<sequence>LALAGHYRFEPRPVAVARGNEKGRVERAIRYVREAFFAGCAFADLDDLNAQAQAWCEGAAGARRCPEDASMTVAEAFAAERER</sequence>
<evidence type="ECO:0000313" key="2">
    <source>
        <dbReference type="Proteomes" id="UP000013047"/>
    </source>
</evidence>
<evidence type="ECO:0000313" key="1">
    <source>
        <dbReference type="EMBL" id="ENO83535.1"/>
    </source>
</evidence>
<keyword evidence="2" id="KW-1185">Reference proteome</keyword>
<name>N6XW71_9RHOO</name>
<gene>
    <name evidence="1" type="ORF">C667_24594</name>
</gene>
<dbReference type="AlphaFoldDB" id="N6XW71"/>
<protein>
    <submittedName>
        <fullName evidence="1">Integrase catalytic region protein</fullName>
    </submittedName>
</protein>
<comment type="caution">
    <text evidence="1">The sequence shown here is derived from an EMBL/GenBank/DDBJ whole genome shotgun (WGS) entry which is preliminary data.</text>
</comment>